<evidence type="ECO:0000256" key="2">
    <source>
        <dbReference type="ARBA" id="ARBA00022475"/>
    </source>
</evidence>
<dbReference type="InterPro" id="IPR025857">
    <property type="entry name" value="MacB_PCD"/>
</dbReference>
<feature type="domain" description="ABC3 transporter permease C-terminal" evidence="8">
    <location>
        <begin position="281"/>
        <end position="391"/>
    </location>
</feature>
<keyword evidence="4 7" id="KW-1133">Transmembrane helix</keyword>
<evidence type="ECO:0000313" key="11">
    <source>
        <dbReference type="Proteomes" id="UP001305928"/>
    </source>
</evidence>
<evidence type="ECO:0000256" key="6">
    <source>
        <dbReference type="ARBA" id="ARBA00038076"/>
    </source>
</evidence>
<dbReference type="PANTHER" id="PTHR30572:SF4">
    <property type="entry name" value="ABC TRANSPORTER PERMEASE YTRF"/>
    <property type="match status" value="1"/>
</dbReference>
<dbReference type="InterPro" id="IPR003838">
    <property type="entry name" value="ABC3_permease_C"/>
</dbReference>
<feature type="domain" description="MacB-like periplasmic core" evidence="9">
    <location>
        <begin position="21"/>
        <end position="231"/>
    </location>
</feature>
<evidence type="ECO:0000256" key="1">
    <source>
        <dbReference type="ARBA" id="ARBA00004651"/>
    </source>
</evidence>
<evidence type="ECO:0000259" key="9">
    <source>
        <dbReference type="Pfam" id="PF12704"/>
    </source>
</evidence>
<keyword evidence="5 7" id="KW-0472">Membrane</keyword>
<keyword evidence="3 7" id="KW-0812">Transmembrane</keyword>
<evidence type="ECO:0000256" key="7">
    <source>
        <dbReference type="SAM" id="Phobius"/>
    </source>
</evidence>
<evidence type="ECO:0000256" key="4">
    <source>
        <dbReference type="ARBA" id="ARBA00022989"/>
    </source>
</evidence>
<feature type="transmembrane region" description="Helical" evidence="7">
    <location>
        <begin position="21"/>
        <end position="41"/>
    </location>
</feature>
<evidence type="ECO:0000259" key="8">
    <source>
        <dbReference type="Pfam" id="PF02687"/>
    </source>
</evidence>
<reference evidence="10 11" key="1">
    <citation type="submission" date="2023-11" db="EMBL/GenBank/DDBJ databases">
        <title>Complete genome of Pseudomonas benzenivorans BA3361.</title>
        <authorList>
            <person name="Shin S.Y."/>
            <person name="Song J."/>
            <person name="Kang H."/>
        </authorList>
    </citation>
    <scope>NUCLEOTIDE SEQUENCE [LARGE SCALE GENOMIC DNA]</scope>
    <source>
        <strain evidence="10 11">HNIBRBA3361</strain>
    </source>
</reference>
<evidence type="ECO:0000256" key="5">
    <source>
        <dbReference type="ARBA" id="ARBA00023136"/>
    </source>
</evidence>
<dbReference type="InterPro" id="IPR050250">
    <property type="entry name" value="Macrolide_Exporter_MacB"/>
</dbReference>
<comment type="similarity">
    <text evidence="6">Belongs to the ABC-4 integral membrane protein family.</text>
</comment>
<gene>
    <name evidence="10" type="ORF">SBP02_06810</name>
</gene>
<dbReference type="RefSeq" id="WP_318645638.1">
    <property type="nucleotide sequence ID" value="NZ_CP137892.1"/>
</dbReference>
<keyword evidence="11" id="KW-1185">Reference proteome</keyword>
<comment type="subcellular location">
    <subcellularLocation>
        <location evidence="1">Cell membrane</location>
        <topology evidence="1">Multi-pass membrane protein</topology>
    </subcellularLocation>
</comment>
<evidence type="ECO:0000313" key="10">
    <source>
        <dbReference type="EMBL" id="WPC06460.1"/>
    </source>
</evidence>
<dbReference type="Pfam" id="PF12704">
    <property type="entry name" value="MacB_PCD"/>
    <property type="match status" value="1"/>
</dbReference>
<name>A0ABZ0PZZ5_9PSED</name>
<accession>A0ABZ0PZZ5</accession>
<proteinExistence type="inferred from homology"/>
<dbReference type="EMBL" id="CP137892">
    <property type="protein sequence ID" value="WPC06460.1"/>
    <property type="molecule type" value="Genomic_DNA"/>
</dbReference>
<organism evidence="10 11">
    <name type="scientific">Pseudomonas benzenivorans</name>
    <dbReference type="NCBI Taxonomy" id="556533"/>
    <lineage>
        <taxon>Bacteria</taxon>
        <taxon>Pseudomonadati</taxon>
        <taxon>Pseudomonadota</taxon>
        <taxon>Gammaproteobacteria</taxon>
        <taxon>Pseudomonadales</taxon>
        <taxon>Pseudomonadaceae</taxon>
        <taxon>Pseudomonas</taxon>
    </lineage>
</organism>
<feature type="transmembrane region" description="Helical" evidence="7">
    <location>
        <begin position="321"/>
        <end position="343"/>
    </location>
</feature>
<evidence type="ECO:0000256" key="3">
    <source>
        <dbReference type="ARBA" id="ARBA00022692"/>
    </source>
</evidence>
<dbReference type="Proteomes" id="UP001305928">
    <property type="component" value="Chromosome"/>
</dbReference>
<keyword evidence="2" id="KW-1003">Cell membrane</keyword>
<dbReference type="PANTHER" id="PTHR30572">
    <property type="entry name" value="MEMBRANE COMPONENT OF TRANSPORTER-RELATED"/>
    <property type="match status" value="1"/>
</dbReference>
<protein>
    <submittedName>
        <fullName evidence="10">ABC transporter permease</fullName>
    </submittedName>
</protein>
<dbReference type="Pfam" id="PF02687">
    <property type="entry name" value="FtsX"/>
    <property type="match status" value="1"/>
</dbReference>
<feature type="transmembrane region" description="Helical" evidence="7">
    <location>
        <begin position="363"/>
        <end position="383"/>
    </location>
</feature>
<sequence>MRAVDAVQLWLGALRGHRSRSLMLLLAVGIGVLAVVLLTGLGEGARAFVVQEFASLGRNTLIVLPGRNETTGGMPPITGLSPRELTAGDARAIARLPQVRRVAPQQAGQLQVSAGNRSREVLVLGTSRDFFAIRQLRVAQGQALPRLAYGEAEAVCVIGAGLRRELFGSAPALGQWLRAGDRRLRVIGILAPRGESFGMDFNEMLIMPLANAQALFNREGLLRAFVEIRGPSFLASSRAQILATLRARHGGEEDVTLISQGSLLGAFDDILATLTLALAGVAAISLLVAGILVMNVTWISVSQRTAEIGLLKAIGATAGQVRLLFLGEAALLALGGALAGLLLGEALLWGARLLLQLPLYAPWWARLGALALALASALLFAWLPASRGAAMAPVAALQPLAGGH</sequence>
<feature type="transmembrane region" description="Helical" evidence="7">
    <location>
        <begin position="276"/>
        <end position="301"/>
    </location>
</feature>